<protein>
    <submittedName>
        <fullName evidence="1">Molybdopterin converting factor small subunit</fullName>
    </submittedName>
</protein>
<dbReference type="Proteomes" id="UP001268819">
    <property type="component" value="Unassembled WGS sequence"/>
</dbReference>
<dbReference type="InterPro" id="IPR012675">
    <property type="entry name" value="Beta-grasp_dom_sf"/>
</dbReference>
<proteinExistence type="predicted"/>
<gene>
    <name evidence="1" type="ORF">J2S66_006244</name>
</gene>
<sequence length="111" mass="11092">MREDGAVESGPVEDNPVEDGAVEDCAVAALAVRYFAGARAAAGVDGEEVGLPGGEPTVRAAVAVLAARHGGRLARVLPACSYLLDGVAVRNLDTPVSPGSQLDVLPPFAGG</sequence>
<evidence type="ECO:0000313" key="2">
    <source>
        <dbReference type="Proteomes" id="UP001268819"/>
    </source>
</evidence>
<accession>A0ABU1Q4N2</accession>
<dbReference type="Gene3D" id="3.10.20.30">
    <property type="match status" value="1"/>
</dbReference>
<comment type="caution">
    <text evidence="1">The sequence shown here is derived from an EMBL/GenBank/DDBJ whole genome shotgun (WGS) entry which is preliminary data.</text>
</comment>
<dbReference type="InterPro" id="IPR016155">
    <property type="entry name" value="Mopterin_synth/thiamin_S_b"/>
</dbReference>
<evidence type="ECO:0000313" key="1">
    <source>
        <dbReference type="EMBL" id="MDR6597860.1"/>
    </source>
</evidence>
<dbReference type="EMBL" id="JAVDSG010000001">
    <property type="protein sequence ID" value="MDR6597860.1"/>
    <property type="molecule type" value="Genomic_DNA"/>
</dbReference>
<name>A0ABU1Q4N2_9PSEU</name>
<dbReference type="SUPFAM" id="SSF54285">
    <property type="entry name" value="MoaD/ThiS"/>
    <property type="match status" value="1"/>
</dbReference>
<dbReference type="RefSeq" id="WP_310311611.1">
    <property type="nucleotide sequence ID" value="NZ_BAAAXB010000001.1"/>
</dbReference>
<dbReference type="InterPro" id="IPR003749">
    <property type="entry name" value="ThiS/MoaD-like"/>
</dbReference>
<organism evidence="1 2">
    <name type="scientific">Saccharothrix longispora</name>
    <dbReference type="NCBI Taxonomy" id="33920"/>
    <lineage>
        <taxon>Bacteria</taxon>
        <taxon>Bacillati</taxon>
        <taxon>Actinomycetota</taxon>
        <taxon>Actinomycetes</taxon>
        <taxon>Pseudonocardiales</taxon>
        <taxon>Pseudonocardiaceae</taxon>
        <taxon>Saccharothrix</taxon>
    </lineage>
</organism>
<reference evidence="1 2" key="1">
    <citation type="submission" date="2023-07" db="EMBL/GenBank/DDBJ databases">
        <title>Sequencing the genomes of 1000 actinobacteria strains.</title>
        <authorList>
            <person name="Klenk H.-P."/>
        </authorList>
    </citation>
    <scope>NUCLEOTIDE SEQUENCE [LARGE SCALE GENOMIC DNA]</scope>
    <source>
        <strain evidence="1 2">DSM 43749</strain>
    </source>
</reference>
<dbReference type="Pfam" id="PF02597">
    <property type="entry name" value="ThiS"/>
    <property type="match status" value="1"/>
</dbReference>
<keyword evidence="2" id="KW-1185">Reference proteome</keyword>